<sequence length="55" mass="6560">NNERYSNIWFTQAKYDLEAAKVSKEHESYEWACFQAQQSAEKALKAFLFLNRKDL</sequence>
<organism evidence="2">
    <name type="scientific">marine sediment metagenome</name>
    <dbReference type="NCBI Taxonomy" id="412755"/>
    <lineage>
        <taxon>unclassified sequences</taxon>
        <taxon>metagenomes</taxon>
        <taxon>ecological metagenomes</taxon>
    </lineage>
</organism>
<feature type="domain" description="HEPN" evidence="1">
    <location>
        <begin position="10"/>
        <end position="55"/>
    </location>
</feature>
<comment type="caution">
    <text evidence="2">The sequence shown here is derived from an EMBL/GenBank/DDBJ whole genome shotgun (WGS) entry which is preliminary data.</text>
</comment>
<proteinExistence type="predicted"/>
<accession>A0A0F9H0K9</accession>
<dbReference type="InterPro" id="IPR007842">
    <property type="entry name" value="HEPN_dom"/>
</dbReference>
<feature type="non-terminal residue" evidence="2">
    <location>
        <position position="1"/>
    </location>
</feature>
<protein>
    <recommendedName>
        <fullName evidence="1">HEPN domain-containing protein</fullName>
    </recommendedName>
</protein>
<evidence type="ECO:0000259" key="1">
    <source>
        <dbReference type="PROSITE" id="PS50910"/>
    </source>
</evidence>
<name>A0A0F9H0K9_9ZZZZ</name>
<dbReference type="SUPFAM" id="SSF81593">
    <property type="entry name" value="Nucleotidyltransferase substrate binding subunit/domain"/>
    <property type="match status" value="1"/>
</dbReference>
<dbReference type="Pfam" id="PF05168">
    <property type="entry name" value="HEPN"/>
    <property type="match status" value="1"/>
</dbReference>
<reference evidence="2" key="1">
    <citation type="journal article" date="2015" name="Nature">
        <title>Complex archaea that bridge the gap between prokaryotes and eukaryotes.</title>
        <authorList>
            <person name="Spang A."/>
            <person name="Saw J.H."/>
            <person name="Jorgensen S.L."/>
            <person name="Zaremba-Niedzwiedzka K."/>
            <person name="Martijn J."/>
            <person name="Lind A.E."/>
            <person name="van Eijk R."/>
            <person name="Schleper C."/>
            <person name="Guy L."/>
            <person name="Ettema T.J."/>
        </authorList>
    </citation>
    <scope>NUCLEOTIDE SEQUENCE</scope>
</reference>
<dbReference type="Gene3D" id="1.20.120.330">
    <property type="entry name" value="Nucleotidyltransferases domain 2"/>
    <property type="match status" value="1"/>
</dbReference>
<evidence type="ECO:0000313" key="2">
    <source>
        <dbReference type="EMBL" id="KKM04619.1"/>
    </source>
</evidence>
<dbReference type="EMBL" id="LAZR01016412">
    <property type="protein sequence ID" value="KKM04619.1"/>
    <property type="molecule type" value="Genomic_DNA"/>
</dbReference>
<dbReference type="PROSITE" id="PS50910">
    <property type="entry name" value="HEPN"/>
    <property type="match status" value="1"/>
</dbReference>
<dbReference type="AlphaFoldDB" id="A0A0F9H0K9"/>
<gene>
    <name evidence="2" type="ORF">LCGC14_1762370</name>
</gene>